<dbReference type="RefSeq" id="WP_260727095.1">
    <property type="nucleotide sequence ID" value="NZ_BAAABS010000033.1"/>
</dbReference>
<proteinExistence type="predicted"/>
<evidence type="ECO:0000313" key="2">
    <source>
        <dbReference type="Proteomes" id="UP001058271"/>
    </source>
</evidence>
<gene>
    <name evidence="1" type="ORF">Drose_05540</name>
</gene>
<evidence type="ECO:0000313" key="1">
    <source>
        <dbReference type="EMBL" id="UWZ37732.1"/>
    </source>
</evidence>
<sequence>MPESAPRPRGRAELEHPAWCETRLCSLEMIGVGGCHQREWVVTDDEGRKVASVLLRQYASGAVTVGVVGWRGRQEWLAAAAARVALTMIEARRHAARVS</sequence>
<protein>
    <submittedName>
        <fullName evidence="1">Uncharacterized protein</fullName>
    </submittedName>
</protein>
<dbReference type="Proteomes" id="UP001058271">
    <property type="component" value="Chromosome"/>
</dbReference>
<accession>A0ABY5Z8E8</accession>
<reference evidence="1" key="1">
    <citation type="submission" date="2021-04" db="EMBL/GenBank/DDBJ databases">
        <title>Biosynthetic gene clusters of Dactylosporangioum roseum.</title>
        <authorList>
            <person name="Hartkoorn R.C."/>
            <person name="Beaudoing E."/>
            <person name="Hot D."/>
            <person name="Moureu S."/>
        </authorList>
    </citation>
    <scope>NUCLEOTIDE SEQUENCE</scope>
    <source>
        <strain evidence="1">NRRL B-16295</strain>
    </source>
</reference>
<keyword evidence="2" id="KW-1185">Reference proteome</keyword>
<dbReference type="EMBL" id="CP073721">
    <property type="protein sequence ID" value="UWZ37732.1"/>
    <property type="molecule type" value="Genomic_DNA"/>
</dbReference>
<organism evidence="1 2">
    <name type="scientific">Dactylosporangium roseum</name>
    <dbReference type="NCBI Taxonomy" id="47989"/>
    <lineage>
        <taxon>Bacteria</taxon>
        <taxon>Bacillati</taxon>
        <taxon>Actinomycetota</taxon>
        <taxon>Actinomycetes</taxon>
        <taxon>Micromonosporales</taxon>
        <taxon>Micromonosporaceae</taxon>
        <taxon>Dactylosporangium</taxon>
    </lineage>
</organism>
<name>A0ABY5Z8E8_9ACTN</name>